<organism evidence="2 3">
    <name type="scientific">Afipia massiliensis</name>
    <dbReference type="NCBI Taxonomy" id="211460"/>
    <lineage>
        <taxon>Bacteria</taxon>
        <taxon>Pseudomonadati</taxon>
        <taxon>Pseudomonadota</taxon>
        <taxon>Alphaproteobacteria</taxon>
        <taxon>Hyphomicrobiales</taxon>
        <taxon>Nitrobacteraceae</taxon>
        <taxon>Afipia</taxon>
    </lineage>
</organism>
<accession>A0A840N9C3</accession>
<dbReference type="AlphaFoldDB" id="A0A840N9C3"/>
<dbReference type="Proteomes" id="UP000521227">
    <property type="component" value="Unassembled WGS sequence"/>
</dbReference>
<evidence type="ECO:0000313" key="3">
    <source>
        <dbReference type="Proteomes" id="UP000521227"/>
    </source>
</evidence>
<keyword evidence="1" id="KW-1133">Transmembrane helix</keyword>
<proteinExistence type="predicted"/>
<evidence type="ECO:0000313" key="2">
    <source>
        <dbReference type="EMBL" id="MBB5054418.1"/>
    </source>
</evidence>
<dbReference type="EMBL" id="JACHIJ010000007">
    <property type="protein sequence ID" value="MBB5054418.1"/>
    <property type="molecule type" value="Genomic_DNA"/>
</dbReference>
<protein>
    <submittedName>
        <fullName evidence="2">Uncharacterized protein</fullName>
    </submittedName>
</protein>
<comment type="caution">
    <text evidence="2">The sequence shown here is derived from an EMBL/GenBank/DDBJ whole genome shotgun (WGS) entry which is preliminary data.</text>
</comment>
<reference evidence="2 3" key="1">
    <citation type="submission" date="2020-08" db="EMBL/GenBank/DDBJ databases">
        <title>Genomic Encyclopedia of Type Strains, Phase IV (KMG-IV): sequencing the most valuable type-strain genomes for metagenomic binning, comparative biology and taxonomic classification.</title>
        <authorList>
            <person name="Goeker M."/>
        </authorList>
    </citation>
    <scope>NUCLEOTIDE SEQUENCE [LARGE SCALE GENOMIC DNA]</scope>
    <source>
        <strain evidence="2 3">DSM 17498</strain>
    </source>
</reference>
<keyword evidence="1" id="KW-0472">Membrane</keyword>
<evidence type="ECO:0000256" key="1">
    <source>
        <dbReference type="SAM" id="Phobius"/>
    </source>
</evidence>
<sequence length="31" mass="3510">MKLIDKIAEDRPLRYAFAGLAVLLMFGMVLN</sequence>
<name>A0A840N9C3_9BRAD</name>
<feature type="transmembrane region" description="Helical" evidence="1">
    <location>
        <begin position="12"/>
        <end position="30"/>
    </location>
</feature>
<gene>
    <name evidence="2" type="ORF">HNQ36_004420</name>
</gene>
<keyword evidence="1" id="KW-0812">Transmembrane</keyword>